<dbReference type="EMBL" id="JBBNOP010000006">
    <property type="protein sequence ID" value="MEQ3363000.1"/>
    <property type="molecule type" value="Genomic_DNA"/>
</dbReference>
<feature type="transmembrane region" description="Helical" evidence="1">
    <location>
        <begin position="162"/>
        <end position="182"/>
    </location>
</feature>
<accession>A0ABV1JD37</accession>
<feature type="transmembrane region" description="Helical" evidence="1">
    <location>
        <begin position="12"/>
        <end position="35"/>
    </location>
</feature>
<evidence type="ECO:0000313" key="2">
    <source>
        <dbReference type="EMBL" id="MEQ3363000.1"/>
    </source>
</evidence>
<keyword evidence="3" id="KW-1185">Reference proteome</keyword>
<evidence type="ECO:0008006" key="4">
    <source>
        <dbReference type="Google" id="ProtNLM"/>
    </source>
</evidence>
<feature type="transmembrane region" description="Helical" evidence="1">
    <location>
        <begin position="226"/>
        <end position="259"/>
    </location>
</feature>
<feature type="transmembrane region" description="Helical" evidence="1">
    <location>
        <begin position="187"/>
        <end position="206"/>
    </location>
</feature>
<gene>
    <name evidence="2" type="ORF">AAA083_08425</name>
</gene>
<reference evidence="2 3" key="1">
    <citation type="submission" date="2024-04" db="EMBL/GenBank/DDBJ databases">
        <title>Human intestinal bacterial collection.</title>
        <authorList>
            <person name="Pauvert C."/>
            <person name="Hitch T.C.A."/>
            <person name="Clavel T."/>
        </authorList>
    </citation>
    <scope>NUCLEOTIDE SEQUENCE [LARGE SCALE GENOMIC DNA]</scope>
    <source>
        <strain evidence="2 3">CLA-KB-H42</strain>
    </source>
</reference>
<dbReference type="RefSeq" id="WP_102375784.1">
    <property type="nucleotide sequence ID" value="NZ_JBBNOP010000006.1"/>
</dbReference>
<name>A0ABV1JD37_9ACTN</name>
<proteinExistence type="predicted"/>
<keyword evidence="1" id="KW-0472">Membrane</keyword>
<feature type="transmembrane region" description="Helical" evidence="1">
    <location>
        <begin position="73"/>
        <end position="96"/>
    </location>
</feature>
<organism evidence="2 3">
    <name type="scientific">Raoultibacter massiliensis</name>
    <dbReference type="NCBI Taxonomy" id="1852371"/>
    <lineage>
        <taxon>Bacteria</taxon>
        <taxon>Bacillati</taxon>
        <taxon>Actinomycetota</taxon>
        <taxon>Coriobacteriia</taxon>
        <taxon>Eggerthellales</taxon>
        <taxon>Eggerthellaceae</taxon>
        <taxon>Raoultibacter</taxon>
    </lineage>
</organism>
<comment type="caution">
    <text evidence="2">The sequence shown here is derived from an EMBL/GenBank/DDBJ whole genome shotgun (WGS) entry which is preliminary data.</text>
</comment>
<feature type="transmembrane region" description="Helical" evidence="1">
    <location>
        <begin position="117"/>
        <end position="142"/>
    </location>
</feature>
<evidence type="ECO:0000256" key="1">
    <source>
        <dbReference type="SAM" id="Phobius"/>
    </source>
</evidence>
<protein>
    <recommendedName>
        <fullName evidence="4">ABC transporter permease</fullName>
    </recommendedName>
</protein>
<evidence type="ECO:0000313" key="3">
    <source>
        <dbReference type="Proteomes" id="UP001487305"/>
    </source>
</evidence>
<sequence length="265" mass="28199">MNRTLFGKELKSNLFVSGIIVAVVAMYIVVIVSMFDPKLGESLDLMMQSMPELFAAFGMATQGATMLDFLLNYLYGFLLVLMPFVLALIMVNKLVVRPIDQGTMAYLLATPNSRARIASTLAGVLVAMLAIVMVLMTVIEIGSSEAMFAGELDVGGMLQANAGLFGLWLFMAGLCFLSACLFSNAGVALWAGGGLVILSYLIQAVSQVGDKFEFLRNVTPLTLFDSYGLAAGEMAAVGGAMALYAAGIAFFLAGIAVFCRRDLSL</sequence>
<dbReference type="Proteomes" id="UP001487305">
    <property type="component" value="Unassembled WGS sequence"/>
</dbReference>
<keyword evidence="1" id="KW-1133">Transmembrane helix</keyword>
<keyword evidence="1" id="KW-0812">Transmembrane</keyword>